<sequence length="142" mass="15203">MSESSGSGGTDDPNERVGVRTYVPAYQRDLWRDQADELGMSLSEFVRTMVQSGRSGFERVESGQATPSKPVEGGSPDATPGGDGLETGVVELLQSEGPLDWDQLVEGLAGDFEERLEDALDSLQSANRVKYSGRAGGYVVDE</sequence>
<name>A0A9E7R571_9EURY</name>
<dbReference type="AlphaFoldDB" id="A0A9E7R571"/>
<dbReference type="GeneID" id="74941790"/>
<dbReference type="EMBL" id="CP104003">
    <property type="protein sequence ID" value="UWM55676.1"/>
    <property type="molecule type" value="Genomic_DNA"/>
</dbReference>
<dbReference type="KEGG" id="ssai:N0B31_05170"/>
<evidence type="ECO:0000313" key="3">
    <source>
        <dbReference type="Proteomes" id="UP001057580"/>
    </source>
</evidence>
<evidence type="ECO:0000313" key="2">
    <source>
        <dbReference type="EMBL" id="UWM55676.1"/>
    </source>
</evidence>
<dbReference type="Proteomes" id="UP001057580">
    <property type="component" value="Chromosome"/>
</dbReference>
<organism evidence="2 3">
    <name type="scientific">Salinirubellus salinus</name>
    <dbReference type="NCBI Taxonomy" id="1364945"/>
    <lineage>
        <taxon>Archaea</taxon>
        <taxon>Methanobacteriati</taxon>
        <taxon>Methanobacteriota</taxon>
        <taxon>Stenosarchaea group</taxon>
        <taxon>Halobacteria</taxon>
        <taxon>Halobacteriales</taxon>
        <taxon>Natronomonadaceae</taxon>
        <taxon>Salinirubellus</taxon>
    </lineage>
</organism>
<protein>
    <submittedName>
        <fullName evidence="2">DUF5805 domain-containing protein</fullName>
    </submittedName>
</protein>
<dbReference type="Pfam" id="PF19121">
    <property type="entry name" value="DUF5805"/>
    <property type="match status" value="1"/>
</dbReference>
<gene>
    <name evidence="2" type="ORF">N0B31_05170</name>
</gene>
<evidence type="ECO:0000256" key="1">
    <source>
        <dbReference type="SAM" id="MobiDB-lite"/>
    </source>
</evidence>
<proteinExistence type="predicted"/>
<dbReference type="InterPro" id="IPR043828">
    <property type="entry name" value="DUF5805"/>
</dbReference>
<feature type="region of interest" description="Disordered" evidence="1">
    <location>
        <begin position="53"/>
        <end position="86"/>
    </location>
</feature>
<keyword evidence="3" id="KW-1185">Reference proteome</keyword>
<dbReference type="RefSeq" id="WP_260594780.1">
    <property type="nucleotide sequence ID" value="NZ_CP104003.1"/>
</dbReference>
<accession>A0A9E7R571</accession>
<reference evidence="2" key="1">
    <citation type="submission" date="2022-09" db="EMBL/GenBank/DDBJ databases">
        <title>Diverse halophilic archaea isolated from saline environments.</title>
        <authorList>
            <person name="Cui H.-L."/>
        </authorList>
    </citation>
    <scope>NUCLEOTIDE SEQUENCE</scope>
    <source>
        <strain evidence="2">ZS-35-S2</strain>
    </source>
</reference>